<keyword evidence="3" id="KW-1185">Reference proteome</keyword>
<name>A0A919F1X5_9ACTN</name>
<dbReference type="EMBL" id="BNBF01000031">
    <property type="protein sequence ID" value="GHG72556.1"/>
    <property type="molecule type" value="Genomic_DNA"/>
</dbReference>
<sequence>MQGLVAARFRHYEARSGMPLLHDHLLLSAKALRPDGKGGLVHSEVLFEHAVAASLSTTSW</sequence>
<protein>
    <recommendedName>
        <fullName evidence="1">TrwC relaxase domain-containing protein</fullName>
    </recommendedName>
</protein>
<dbReference type="InterPro" id="IPR014862">
    <property type="entry name" value="TrwC"/>
</dbReference>
<reference evidence="3" key="1">
    <citation type="journal article" date="2019" name="Int. J. Syst. Evol. Microbiol.">
        <title>The Global Catalogue of Microorganisms (GCM) 10K type strain sequencing project: providing services to taxonomists for standard genome sequencing and annotation.</title>
        <authorList>
            <consortium name="The Broad Institute Genomics Platform"/>
            <consortium name="The Broad Institute Genome Sequencing Center for Infectious Disease"/>
            <person name="Wu L."/>
            <person name="Ma J."/>
        </authorList>
    </citation>
    <scope>NUCLEOTIDE SEQUENCE [LARGE SCALE GENOMIC DNA]</scope>
    <source>
        <strain evidence="3">JCM 4253</strain>
    </source>
</reference>
<gene>
    <name evidence="2" type="ORF">GCM10018980_68430</name>
</gene>
<accession>A0A919F1X5</accession>
<proteinExistence type="predicted"/>
<evidence type="ECO:0000313" key="2">
    <source>
        <dbReference type="EMBL" id="GHG72556.1"/>
    </source>
</evidence>
<feature type="domain" description="TrwC relaxase" evidence="1">
    <location>
        <begin position="2"/>
        <end position="54"/>
    </location>
</feature>
<comment type="caution">
    <text evidence="2">The sequence shown here is derived from an EMBL/GenBank/DDBJ whole genome shotgun (WGS) entry which is preliminary data.</text>
</comment>
<evidence type="ECO:0000313" key="3">
    <source>
        <dbReference type="Proteomes" id="UP000619355"/>
    </source>
</evidence>
<dbReference type="Pfam" id="PF08751">
    <property type="entry name" value="TrwC"/>
    <property type="match status" value="1"/>
</dbReference>
<dbReference type="Proteomes" id="UP000619355">
    <property type="component" value="Unassembled WGS sequence"/>
</dbReference>
<dbReference type="SUPFAM" id="SSF55464">
    <property type="entry name" value="Origin of replication-binding domain, RBD-like"/>
    <property type="match status" value="1"/>
</dbReference>
<evidence type="ECO:0000259" key="1">
    <source>
        <dbReference type="Pfam" id="PF08751"/>
    </source>
</evidence>
<dbReference type="AlphaFoldDB" id="A0A919F1X5"/>
<organism evidence="2 3">
    <name type="scientific">Streptomyces capoamus</name>
    <dbReference type="NCBI Taxonomy" id="68183"/>
    <lineage>
        <taxon>Bacteria</taxon>
        <taxon>Bacillati</taxon>
        <taxon>Actinomycetota</taxon>
        <taxon>Actinomycetes</taxon>
        <taxon>Kitasatosporales</taxon>
        <taxon>Streptomycetaceae</taxon>
        <taxon>Streptomyces</taxon>
    </lineage>
</organism>